<dbReference type="EMBL" id="QYRT01000026">
    <property type="protein sequence ID" value="TIH34448.1"/>
    <property type="molecule type" value="Genomic_DNA"/>
</dbReference>
<evidence type="ECO:0000256" key="2">
    <source>
        <dbReference type="HAMAP-Rule" id="MF_02087"/>
    </source>
</evidence>
<keyword evidence="7" id="KW-1185">Reference proteome</keyword>
<feature type="modified residue" description="N6-(pyridoxal phosphate)lysine" evidence="2 3">
    <location>
        <position position="42"/>
    </location>
</feature>
<evidence type="ECO:0000259" key="5">
    <source>
        <dbReference type="Pfam" id="PF01168"/>
    </source>
</evidence>
<evidence type="ECO:0000256" key="1">
    <source>
        <dbReference type="ARBA" id="ARBA00022898"/>
    </source>
</evidence>
<evidence type="ECO:0000256" key="3">
    <source>
        <dbReference type="PIRSR" id="PIRSR004848-1"/>
    </source>
</evidence>
<protein>
    <recommendedName>
        <fullName evidence="2">Pyridoxal phosphate homeostasis protein</fullName>
        <shortName evidence="2">PLP homeostasis protein</shortName>
    </recommendedName>
</protein>
<sequence length="247" mass="25815">MSSNEGGPGLAERLALVRQQIGEAASAADRSSDELTLIAITKFHDESLLRELAALGVRDFGESRHQEARDKAANLADLDLTWHFVGQIQSKKARQIAAYSAVIHSLDRASVADLLGTTLSSSPETVLKAAASASDARPPVDVFIQVNLTPDPARGGATPGDLEALAEHVSGLAGLRLRGVMAVAPLGEPARPAFERLRLLSAAVQRIDAGASAISAGMSNDFADAIAEGATHLRIGSAITGFRPVQR</sequence>
<dbReference type="OrthoDB" id="9804072at2"/>
<dbReference type="Proteomes" id="UP000306192">
    <property type="component" value="Unassembled WGS sequence"/>
</dbReference>
<dbReference type="NCBIfam" id="TIGR00044">
    <property type="entry name" value="YggS family pyridoxal phosphate-dependent enzyme"/>
    <property type="match status" value="1"/>
</dbReference>
<comment type="function">
    <text evidence="2">Pyridoxal 5'-phosphate (PLP)-binding protein, which is involved in PLP homeostasis.</text>
</comment>
<evidence type="ECO:0000256" key="4">
    <source>
        <dbReference type="RuleBase" id="RU004514"/>
    </source>
</evidence>
<organism evidence="6 7">
    <name type="scientific">Subtercola vilae</name>
    <dbReference type="NCBI Taxonomy" id="2056433"/>
    <lineage>
        <taxon>Bacteria</taxon>
        <taxon>Bacillati</taxon>
        <taxon>Actinomycetota</taxon>
        <taxon>Actinomycetes</taxon>
        <taxon>Micrococcales</taxon>
        <taxon>Microbacteriaceae</taxon>
        <taxon>Subtercola</taxon>
    </lineage>
</organism>
<name>A0A4T2BXU5_9MICO</name>
<feature type="domain" description="Alanine racemase N-terminal" evidence="5">
    <location>
        <begin position="48"/>
        <end position="244"/>
    </location>
</feature>
<evidence type="ECO:0000313" key="6">
    <source>
        <dbReference type="EMBL" id="TIH34448.1"/>
    </source>
</evidence>
<dbReference type="RefSeq" id="WP_136642715.1">
    <property type="nucleotide sequence ID" value="NZ_QYRT01000026.1"/>
</dbReference>
<keyword evidence="1 2" id="KW-0663">Pyridoxal phosphate</keyword>
<gene>
    <name evidence="6" type="ORF">D4765_12950</name>
</gene>
<dbReference type="InterPro" id="IPR011078">
    <property type="entry name" value="PyrdxlP_homeostasis"/>
</dbReference>
<dbReference type="PANTHER" id="PTHR10146:SF14">
    <property type="entry name" value="PYRIDOXAL PHOSPHATE HOMEOSTASIS PROTEIN"/>
    <property type="match status" value="1"/>
</dbReference>
<dbReference type="SUPFAM" id="SSF51419">
    <property type="entry name" value="PLP-binding barrel"/>
    <property type="match status" value="1"/>
</dbReference>
<dbReference type="InterPro" id="IPR001608">
    <property type="entry name" value="Ala_racemase_N"/>
</dbReference>
<proteinExistence type="inferred from homology"/>
<reference evidence="6 7" key="1">
    <citation type="journal article" date="2019" name="Microorganisms">
        <title>Systematic Affiliation and Genome Analysis of Subtercola vilae DB165(T) with Particular Emphasis on Cold Adaptation of an Isolate from a High-Altitude Cold Volcano Lake.</title>
        <authorList>
            <person name="Villalobos A.S."/>
            <person name="Wiese J."/>
            <person name="Imhoff J.F."/>
            <person name="Dorador C."/>
            <person name="Keller A."/>
            <person name="Hentschel U."/>
        </authorList>
    </citation>
    <scope>NUCLEOTIDE SEQUENCE [LARGE SCALE GENOMIC DNA]</scope>
    <source>
        <strain evidence="6 7">DB165</strain>
    </source>
</reference>
<dbReference type="HAMAP" id="MF_02087">
    <property type="entry name" value="PLP_homeostasis"/>
    <property type="match status" value="1"/>
</dbReference>
<comment type="similarity">
    <text evidence="2 4">Belongs to the pyridoxal phosphate-binding protein YggS/PROSC family.</text>
</comment>
<accession>A0A4T2BXU5</accession>
<dbReference type="InterPro" id="IPR029066">
    <property type="entry name" value="PLP-binding_barrel"/>
</dbReference>
<evidence type="ECO:0000313" key="7">
    <source>
        <dbReference type="Proteomes" id="UP000306192"/>
    </source>
</evidence>
<dbReference type="GO" id="GO:0030170">
    <property type="term" value="F:pyridoxal phosphate binding"/>
    <property type="evidence" value="ECO:0007669"/>
    <property type="project" value="UniProtKB-UniRule"/>
</dbReference>
<dbReference type="PIRSF" id="PIRSF004848">
    <property type="entry name" value="YBL036c_PLPDEIII"/>
    <property type="match status" value="1"/>
</dbReference>
<dbReference type="Pfam" id="PF01168">
    <property type="entry name" value="Ala_racemase_N"/>
    <property type="match status" value="1"/>
</dbReference>
<dbReference type="PROSITE" id="PS01211">
    <property type="entry name" value="UPF0001"/>
    <property type="match status" value="1"/>
</dbReference>
<dbReference type="Gene3D" id="3.20.20.10">
    <property type="entry name" value="Alanine racemase"/>
    <property type="match status" value="1"/>
</dbReference>
<dbReference type="PANTHER" id="PTHR10146">
    <property type="entry name" value="PROLINE SYNTHETASE CO-TRANSCRIBED BACTERIAL HOMOLOG PROTEIN"/>
    <property type="match status" value="1"/>
</dbReference>
<dbReference type="CDD" id="cd00635">
    <property type="entry name" value="PLPDE_III_YBL036c_like"/>
    <property type="match status" value="1"/>
</dbReference>
<comment type="cofactor">
    <cofactor evidence="3">
        <name>pyridoxal 5'-phosphate</name>
        <dbReference type="ChEBI" id="CHEBI:597326"/>
    </cofactor>
</comment>
<comment type="caution">
    <text evidence="6">The sequence shown here is derived from an EMBL/GenBank/DDBJ whole genome shotgun (WGS) entry which is preliminary data.</text>
</comment>
<dbReference type="AlphaFoldDB" id="A0A4T2BXU5"/>